<feature type="compositionally biased region" description="Low complexity" evidence="1">
    <location>
        <begin position="50"/>
        <end position="63"/>
    </location>
</feature>
<dbReference type="VEuPathDB" id="VectorBase:HLOH_053622"/>
<evidence type="ECO:0000256" key="1">
    <source>
        <dbReference type="SAM" id="MobiDB-lite"/>
    </source>
</evidence>
<proteinExistence type="predicted"/>
<organism evidence="2 3">
    <name type="scientific">Haemaphysalis longicornis</name>
    <name type="common">Bush tick</name>
    <dbReference type="NCBI Taxonomy" id="44386"/>
    <lineage>
        <taxon>Eukaryota</taxon>
        <taxon>Metazoa</taxon>
        <taxon>Ecdysozoa</taxon>
        <taxon>Arthropoda</taxon>
        <taxon>Chelicerata</taxon>
        <taxon>Arachnida</taxon>
        <taxon>Acari</taxon>
        <taxon>Parasitiformes</taxon>
        <taxon>Ixodida</taxon>
        <taxon>Ixodoidea</taxon>
        <taxon>Ixodidae</taxon>
        <taxon>Haemaphysalinae</taxon>
        <taxon>Haemaphysalis</taxon>
    </lineage>
</organism>
<dbReference type="Proteomes" id="UP000821853">
    <property type="component" value="Chromosome 2"/>
</dbReference>
<gene>
    <name evidence="2" type="ORF">HPB48_002002</name>
</gene>
<feature type="region of interest" description="Disordered" evidence="1">
    <location>
        <begin position="48"/>
        <end position="72"/>
    </location>
</feature>
<sequence length="445" mass="46772">MTPCAGPLGEGAALQFLERSIMRRSHARDSPSLTKEFEFGVMATARSPLSPRAADASPAEARALTTEETPRATKEAHLRCIGMPTQGASPPSHSLPQDSLPLTTTFVPAEVRRQVTRHRRTSSIDCARSLELLLAGCSDILASHARATELLQARGRRPLPLGAVSSTTTPSLVTSGDHCAGVEAQHSPLNADADDQVVSMDSAPPKKRGRDPADGSGEEQEYAEDRAGDISTVDPGTAANARAPIPKRRNQTSDAPQGVKMSQAAQIGKTRKARSRSHVSSPAHYRPLATSTGQVAMAASARELPQRPAASSNGAPATSPSGAELANELVRFARRAAELRDRAAAASALLAEEEDGDAAQCVVTPMDFAATGRPFDVVQHGDAIRRGPWIPTTVPHPDRFAAAVNVLTGVVGIEIVQEYSANDLIIRDTAQLPRPGAQAAGPPSP</sequence>
<feature type="region of interest" description="Disordered" evidence="1">
    <location>
        <begin position="187"/>
        <end position="322"/>
    </location>
</feature>
<accession>A0A9J6FU19</accession>
<name>A0A9J6FU19_HAELO</name>
<dbReference type="EMBL" id="JABSTR010000004">
    <property type="protein sequence ID" value="KAH9366311.1"/>
    <property type="molecule type" value="Genomic_DNA"/>
</dbReference>
<comment type="caution">
    <text evidence="2">The sequence shown here is derived from an EMBL/GenBank/DDBJ whole genome shotgun (WGS) entry which is preliminary data.</text>
</comment>
<evidence type="ECO:0000313" key="2">
    <source>
        <dbReference type="EMBL" id="KAH9366311.1"/>
    </source>
</evidence>
<evidence type="ECO:0000313" key="3">
    <source>
        <dbReference type="Proteomes" id="UP000821853"/>
    </source>
</evidence>
<feature type="compositionally biased region" description="Polar residues" evidence="1">
    <location>
        <begin position="309"/>
        <end position="321"/>
    </location>
</feature>
<reference evidence="2 3" key="1">
    <citation type="journal article" date="2020" name="Cell">
        <title>Large-Scale Comparative Analyses of Tick Genomes Elucidate Their Genetic Diversity and Vector Capacities.</title>
        <authorList>
            <consortium name="Tick Genome and Microbiome Consortium (TIGMIC)"/>
            <person name="Jia N."/>
            <person name="Wang J."/>
            <person name="Shi W."/>
            <person name="Du L."/>
            <person name="Sun Y."/>
            <person name="Zhan W."/>
            <person name="Jiang J.F."/>
            <person name="Wang Q."/>
            <person name="Zhang B."/>
            <person name="Ji P."/>
            <person name="Bell-Sakyi L."/>
            <person name="Cui X.M."/>
            <person name="Yuan T.T."/>
            <person name="Jiang B.G."/>
            <person name="Yang W.F."/>
            <person name="Lam T.T."/>
            <person name="Chang Q.C."/>
            <person name="Ding S.J."/>
            <person name="Wang X.J."/>
            <person name="Zhu J.G."/>
            <person name="Ruan X.D."/>
            <person name="Zhao L."/>
            <person name="Wei J.T."/>
            <person name="Ye R.Z."/>
            <person name="Que T.C."/>
            <person name="Du C.H."/>
            <person name="Zhou Y.H."/>
            <person name="Cheng J.X."/>
            <person name="Dai P.F."/>
            <person name="Guo W.B."/>
            <person name="Han X.H."/>
            <person name="Huang E.J."/>
            <person name="Li L.F."/>
            <person name="Wei W."/>
            <person name="Gao Y.C."/>
            <person name="Liu J.Z."/>
            <person name="Shao H.Z."/>
            <person name="Wang X."/>
            <person name="Wang C.C."/>
            <person name="Yang T.C."/>
            <person name="Huo Q.B."/>
            <person name="Li W."/>
            <person name="Chen H.Y."/>
            <person name="Chen S.E."/>
            <person name="Zhou L.G."/>
            <person name="Ni X.B."/>
            <person name="Tian J.H."/>
            <person name="Sheng Y."/>
            <person name="Liu T."/>
            <person name="Pan Y.S."/>
            <person name="Xia L.Y."/>
            <person name="Li J."/>
            <person name="Zhao F."/>
            <person name="Cao W.C."/>
        </authorList>
    </citation>
    <scope>NUCLEOTIDE SEQUENCE [LARGE SCALE GENOMIC DNA]</scope>
    <source>
        <strain evidence="2">HaeL-2018</strain>
    </source>
</reference>
<keyword evidence="3" id="KW-1185">Reference proteome</keyword>
<dbReference type="AlphaFoldDB" id="A0A9J6FU19"/>
<protein>
    <submittedName>
        <fullName evidence="2">Uncharacterized protein</fullName>
    </submittedName>
</protein>